<feature type="compositionally biased region" description="Basic and acidic residues" evidence="1">
    <location>
        <begin position="276"/>
        <end position="287"/>
    </location>
</feature>
<dbReference type="EMBL" id="JAVHNR010000005">
    <property type="protein sequence ID" value="KAK6342508.1"/>
    <property type="molecule type" value="Genomic_DNA"/>
</dbReference>
<name>A0AAN8RCQ1_9PEZI</name>
<feature type="region of interest" description="Disordered" evidence="1">
    <location>
        <begin position="379"/>
        <end position="401"/>
    </location>
</feature>
<evidence type="ECO:0000313" key="2">
    <source>
        <dbReference type="EMBL" id="KAK6342508.1"/>
    </source>
</evidence>
<reference evidence="2 3" key="1">
    <citation type="submission" date="2019-10" db="EMBL/GenBank/DDBJ databases">
        <authorList>
            <person name="Palmer J.M."/>
        </authorList>
    </citation>
    <scope>NUCLEOTIDE SEQUENCE [LARGE SCALE GENOMIC DNA]</scope>
    <source>
        <strain evidence="2 3">TWF718</strain>
    </source>
</reference>
<proteinExistence type="predicted"/>
<evidence type="ECO:0000313" key="3">
    <source>
        <dbReference type="Proteomes" id="UP001313282"/>
    </source>
</evidence>
<feature type="compositionally biased region" description="Polar residues" evidence="1">
    <location>
        <begin position="315"/>
        <end position="324"/>
    </location>
</feature>
<dbReference type="Proteomes" id="UP001313282">
    <property type="component" value="Unassembled WGS sequence"/>
</dbReference>
<organism evidence="2 3">
    <name type="scientific">Orbilia javanica</name>
    <dbReference type="NCBI Taxonomy" id="47235"/>
    <lineage>
        <taxon>Eukaryota</taxon>
        <taxon>Fungi</taxon>
        <taxon>Dikarya</taxon>
        <taxon>Ascomycota</taxon>
        <taxon>Pezizomycotina</taxon>
        <taxon>Orbiliomycetes</taxon>
        <taxon>Orbiliales</taxon>
        <taxon>Orbiliaceae</taxon>
        <taxon>Orbilia</taxon>
    </lineage>
</organism>
<protein>
    <submittedName>
        <fullName evidence="2">Uncharacterized protein</fullName>
    </submittedName>
</protein>
<comment type="caution">
    <text evidence="2">The sequence shown here is derived from an EMBL/GenBank/DDBJ whole genome shotgun (WGS) entry which is preliminary data.</text>
</comment>
<gene>
    <name evidence="2" type="ORF">TWF718_007911</name>
</gene>
<evidence type="ECO:0000256" key="1">
    <source>
        <dbReference type="SAM" id="MobiDB-lite"/>
    </source>
</evidence>
<dbReference type="AlphaFoldDB" id="A0AAN8RCQ1"/>
<feature type="region of interest" description="Disordered" evidence="1">
    <location>
        <begin position="314"/>
        <end position="333"/>
    </location>
</feature>
<sequence length="401" mass="45022">MPLKNNQVELRFDPIGDVMLPSIRDWDLYQRVITFRFYRIEGERLRRDGIYAHSDDMEDTKKVISSFLKRIEGNYPVARMKILWDYFINVMNSGPGSLHVGLFFGLDGIIQLEGYERDQVNFNGCVIACWRRYIAALRKENVKLMALFLKRLIMPQVDTVLYNLRILNKHQTVVFRTEVEDSDSLEVNPAKERDQALELAEPVEHEETKVSEATAVNTDKGKGKHVALDAHEDKSNRTGLEGIGLAQIIDKPGPEHSDLPITIRPGTGVYSPMTGEPRKNGAFKDGKGYGGGEHIEGVSSKRLSIYDKPLPEFRSPTSHVSSQGKPLGEAGSASVTLHQKIAPKSGRLIIKSTLHGCKKSVVDMKNKIANVTGRKFKTKLKSNFSEEGPADPQEEVVDHER</sequence>
<accession>A0AAN8RCQ1</accession>
<keyword evidence="3" id="KW-1185">Reference proteome</keyword>
<feature type="region of interest" description="Disordered" evidence="1">
    <location>
        <begin position="249"/>
        <end position="294"/>
    </location>
</feature>